<protein>
    <submittedName>
        <fullName evidence="1">Uncharacterized protein</fullName>
    </submittedName>
</protein>
<reference evidence="1 2" key="1">
    <citation type="journal article" date="2018" name="Nat. Ecol. Evol.">
        <title>Pezizomycetes genomes reveal the molecular basis of ectomycorrhizal truffle lifestyle.</title>
        <authorList>
            <person name="Murat C."/>
            <person name="Payen T."/>
            <person name="Noel B."/>
            <person name="Kuo A."/>
            <person name="Morin E."/>
            <person name="Chen J."/>
            <person name="Kohler A."/>
            <person name="Krizsan K."/>
            <person name="Balestrini R."/>
            <person name="Da Silva C."/>
            <person name="Montanini B."/>
            <person name="Hainaut M."/>
            <person name="Levati E."/>
            <person name="Barry K.W."/>
            <person name="Belfiori B."/>
            <person name="Cichocki N."/>
            <person name="Clum A."/>
            <person name="Dockter R.B."/>
            <person name="Fauchery L."/>
            <person name="Guy J."/>
            <person name="Iotti M."/>
            <person name="Le Tacon F."/>
            <person name="Lindquist E.A."/>
            <person name="Lipzen A."/>
            <person name="Malagnac F."/>
            <person name="Mello A."/>
            <person name="Molinier V."/>
            <person name="Miyauchi S."/>
            <person name="Poulain J."/>
            <person name="Riccioni C."/>
            <person name="Rubini A."/>
            <person name="Sitrit Y."/>
            <person name="Splivallo R."/>
            <person name="Traeger S."/>
            <person name="Wang M."/>
            <person name="Zifcakova L."/>
            <person name="Wipf D."/>
            <person name="Zambonelli A."/>
            <person name="Paolocci F."/>
            <person name="Nowrousian M."/>
            <person name="Ottonello S."/>
            <person name="Baldrian P."/>
            <person name="Spatafora J.W."/>
            <person name="Henrissat B."/>
            <person name="Nagy L.G."/>
            <person name="Aury J.M."/>
            <person name="Wincker P."/>
            <person name="Grigoriev I.V."/>
            <person name="Bonfante P."/>
            <person name="Martin F.M."/>
        </authorList>
    </citation>
    <scope>NUCLEOTIDE SEQUENCE [LARGE SCALE GENOMIC DNA]</scope>
    <source>
        <strain evidence="1 2">120613-1</strain>
    </source>
</reference>
<dbReference type="EMBL" id="ML120420">
    <property type="protein sequence ID" value="RPA95886.1"/>
    <property type="molecule type" value="Genomic_DNA"/>
</dbReference>
<dbReference type="Proteomes" id="UP000276215">
    <property type="component" value="Unassembled WGS sequence"/>
</dbReference>
<keyword evidence="2" id="KW-1185">Reference proteome</keyword>
<gene>
    <name evidence="1" type="ORF">L873DRAFT_1283602</name>
</gene>
<organism evidence="1 2">
    <name type="scientific">Choiromyces venosus 120613-1</name>
    <dbReference type="NCBI Taxonomy" id="1336337"/>
    <lineage>
        <taxon>Eukaryota</taxon>
        <taxon>Fungi</taxon>
        <taxon>Dikarya</taxon>
        <taxon>Ascomycota</taxon>
        <taxon>Pezizomycotina</taxon>
        <taxon>Pezizomycetes</taxon>
        <taxon>Pezizales</taxon>
        <taxon>Tuberaceae</taxon>
        <taxon>Choiromyces</taxon>
    </lineage>
</organism>
<dbReference type="AlphaFoldDB" id="A0A3N4JC88"/>
<proteinExistence type="predicted"/>
<name>A0A3N4JC88_9PEZI</name>
<evidence type="ECO:0000313" key="1">
    <source>
        <dbReference type="EMBL" id="RPA95886.1"/>
    </source>
</evidence>
<accession>A0A3N4JC88</accession>
<evidence type="ECO:0000313" key="2">
    <source>
        <dbReference type="Proteomes" id="UP000276215"/>
    </source>
</evidence>
<sequence length="154" mass="17994">MEACDFAKEVQYLSNHTSRSKETKSAREREREREKFIQRISYLRAHDRYPLQTRRQAQASIPLHINRTASCNQRSERMEIRAMRVGGIPRKEGGGRDYSSFFLFFHPTFSCCRYFATLPCASFFFACFPLHRHCKCAAERYGRGVSPILSVPRS</sequence>